<dbReference type="InterPro" id="IPR052529">
    <property type="entry name" value="Bact_Transport_Assoc"/>
</dbReference>
<feature type="transmembrane region" description="Helical" evidence="1">
    <location>
        <begin position="170"/>
        <end position="191"/>
    </location>
</feature>
<feature type="transmembrane region" description="Helical" evidence="1">
    <location>
        <begin position="81"/>
        <end position="99"/>
    </location>
</feature>
<feature type="transmembrane region" description="Helical" evidence="1">
    <location>
        <begin position="12"/>
        <end position="31"/>
    </location>
</feature>
<evidence type="ECO:0000259" key="2">
    <source>
        <dbReference type="Pfam" id="PF04235"/>
    </source>
</evidence>
<keyword evidence="1" id="KW-0472">Membrane</keyword>
<evidence type="ECO:0000313" key="3">
    <source>
        <dbReference type="EMBL" id="PSK91693.1"/>
    </source>
</evidence>
<comment type="caution">
    <text evidence="3">The sequence shown here is derived from an EMBL/GenBank/DDBJ whole genome shotgun (WGS) entry which is preliminary data.</text>
</comment>
<feature type="transmembrane region" description="Helical" evidence="1">
    <location>
        <begin position="51"/>
        <end position="69"/>
    </location>
</feature>
<reference evidence="3 4" key="1">
    <citation type="submission" date="2018-03" db="EMBL/GenBank/DDBJ databases">
        <title>Genomic Encyclopedia of Type Strains, Phase III (KMG-III): the genomes of soil and plant-associated and newly described type strains.</title>
        <authorList>
            <person name="Whitman W."/>
        </authorList>
    </citation>
    <scope>NUCLEOTIDE SEQUENCE [LARGE SCALE GENOMIC DNA]</scope>
    <source>
        <strain evidence="3 4">CGMCC 1.12700</strain>
    </source>
</reference>
<dbReference type="RefSeq" id="WP_106523584.1">
    <property type="nucleotide sequence ID" value="NZ_PYGD01000005.1"/>
</dbReference>
<feature type="transmembrane region" description="Helical" evidence="1">
    <location>
        <begin position="126"/>
        <end position="146"/>
    </location>
</feature>
<sequence>MKTRIQGFDLARAYAIFGMFIVNFNMVMGSYTDTSTAGKLLALFSGNSSTVFVMLAGLGVALMSGRAAGYDITARLKLRSVILKRAAFLFVLGLLLSLWWPADILHFYAVYMLLAIVMLFMPRRYYIWVAVLSVVCFHALLPLLPFEKGWHFETLVYQDFWTITGFLRNLFYNGWNAVLPWFAYFATGMYLGRLNWTERRTLLQVGITGLCLFLSINLAETLVSHYSGNADLLFFMQADYLPPFLPFILSTTGFGLMLIAASVALSRRFTGLPFLEALAGTGRMTLTHYVAHLTLGMLLLAWITGRSYIDAHSYPSLLSPWVILAFSTVYFVLSCWFSKVWGRRFGNGPLELLMRRLSGA</sequence>
<feature type="domain" description="DUF418" evidence="2">
    <location>
        <begin position="199"/>
        <end position="358"/>
    </location>
</feature>
<protein>
    <submittedName>
        <fullName evidence="3">Putative membrane protein YeiB</fullName>
    </submittedName>
</protein>
<feature type="transmembrane region" description="Helical" evidence="1">
    <location>
        <begin position="286"/>
        <end position="305"/>
    </location>
</feature>
<dbReference type="OrthoDB" id="508112at2"/>
<organism evidence="3 4">
    <name type="scientific">Taibaiella chishuiensis</name>
    <dbReference type="NCBI Taxonomy" id="1434707"/>
    <lineage>
        <taxon>Bacteria</taxon>
        <taxon>Pseudomonadati</taxon>
        <taxon>Bacteroidota</taxon>
        <taxon>Chitinophagia</taxon>
        <taxon>Chitinophagales</taxon>
        <taxon>Chitinophagaceae</taxon>
        <taxon>Taibaiella</taxon>
    </lineage>
</organism>
<feature type="transmembrane region" description="Helical" evidence="1">
    <location>
        <begin position="317"/>
        <end position="337"/>
    </location>
</feature>
<keyword evidence="1" id="KW-0812">Transmembrane</keyword>
<gene>
    <name evidence="3" type="ORF">B0I18_105278</name>
</gene>
<evidence type="ECO:0000313" key="4">
    <source>
        <dbReference type="Proteomes" id="UP000240572"/>
    </source>
</evidence>
<evidence type="ECO:0000256" key="1">
    <source>
        <dbReference type="SAM" id="Phobius"/>
    </source>
</evidence>
<keyword evidence="1" id="KW-1133">Transmembrane helix</keyword>
<feature type="transmembrane region" description="Helical" evidence="1">
    <location>
        <begin position="203"/>
        <end position="224"/>
    </location>
</feature>
<keyword evidence="4" id="KW-1185">Reference proteome</keyword>
<dbReference type="EMBL" id="PYGD01000005">
    <property type="protein sequence ID" value="PSK91693.1"/>
    <property type="molecule type" value="Genomic_DNA"/>
</dbReference>
<dbReference type="PANTHER" id="PTHR30590">
    <property type="entry name" value="INNER MEMBRANE PROTEIN"/>
    <property type="match status" value="1"/>
</dbReference>
<dbReference type="Pfam" id="PF04235">
    <property type="entry name" value="DUF418"/>
    <property type="match status" value="1"/>
</dbReference>
<dbReference type="AlphaFoldDB" id="A0A2P8D392"/>
<accession>A0A2P8D392</accession>
<feature type="transmembrane region" description="Helical" evidence="1">
    <location>
        <begin position="244"/>
        <end position="265"/>
    </location>
</feature>
<dbReference type="InterPro" id="IPR007349">
    <property type="entry name" value="DUF418"/>
</dbReference>
<dbReference type="Proteomes" id="UP000240572">
    <property type="component" value="Unassembled WGS sequence"/>
</dbReference>
<name>A0A2P8D392_9BACT</name>
<proteinExistence type="predicted"/>
<feature type="transmembrane region" description="Helical" evidence="1">
    <location>
        <begin position="105"/>
        <end position="121"/>
    </location>
</feature>
<dbReference type="PANTHER" id="PTHR30590:SF3">
    <property type="entry name" value="HYPOTHETICAL MEMBRANE SPANNING PROTEIN"/>
    <property type="match status" value="1"/>
</dbReference>